<evidence type="ECO:0000313" key="2">
    <source>
        <dbReference type="EMBL" id="GBP27639.1"/>
    </source>
</evidence>
<dbReference type="AlphaFoldDB" id="A0A4C1UMT9"/>
<organism evidence="2 3">
    <name type="scientific">Eumeta variegata</name>
    <name type="common">Bagworm moth</name>
    <name type="synonym">Eumeta japonica</name>
    <dbReference type="NCBI Taxonomy" id="151549"/>
    <lineage>
        <taxon>Eukaryota</taxon>
        <taxon>Metazoa</taxon>
        <taxon>Ecdysozoa</taxon>
        <taxon>Arthropoda</taxon>
        <taxon>Hexapoda</taxon>
        <taxon>Insecta</taxon>
        <taxon>Pterygota</taxon>
        <taxon>Neoptera</taxon>
        <taxon>Endopterygota</taxon>
        <taxon>Lepidoptera</taxon>
        <taxon>Glossata</taxon>
        <taxon>Ditrysia</taxon>
        <taxon>Tineoidea</taxon>
        <taxon>Psychidae</taxon>
        <taxon>Oiketicinae</taxon>
        <taxon>Eumeta</taxon>
    </lineage>
</organism>
<dbReference type="Proteomes" id="UP000299102">
    <property type="component" value="Unassembled WGS sequence"/>
</dbReference>
<gene>
    <name evidence="2" type="ORF">EVAR_12683_1</name>
</gene>
<proteinExistence type="predicted"/>
<sequence>MIYRYRRKASNSRGLRIILQYTYAVLAFETLLRLDVNPDKIAAIRFNDPNPFISSAATYESPPAYHFLRWSRNILSDPPDTFTTEVERLIEVRRGFLVPTSRTHLVRPGAWTPHNGFFVLLLRRKERITKKNASNAVVLQRPYLKLMLTTKVENPHCPSFRPTPQENRSPMRLKDESKVRAYAAIKKSP</sequence>
<reference evidence="2 3" key="1">
    <citation type="journal article" date="2019" name="Commun. Biol.">
        <title>The bagworm genome reveals a unique fibroin gene that provides high tensile strength.</title>
        <authorList>
            <person name="Kono N."/>
            <person name="Nakamura H."/>
            <person name="Ohtoshi R."/>
            <person name="Tomita M."/>
            <person name="Numata K."/>
            <person name="Arakawa K."/>
        </authorList>
    </citation>
    <scope>NUCLEOTIDE SEQUENCE [LARGE SCALE GENOMIC DNA]</scope>
</reference>
<feature type="region of interest" description="Disordered" evidence="1">
    <location>
        <begin position="155"/>
        <end position="176"/>
    </location>
</feature>
<protein>
    <submittedName>
        <fullName evidence="2">Uncharacterized protein</fullName>
    </submittedName>
</protein>
<evidence type="ECO:0000313" key="3">
    <source>
        <dbReference type="Proteomes" id="UP000299102"/>
    </source>
</evidence>
<evidence type="ECO:0000256" key="1">
    <source>
        <dbReference type="SAM" id="MobiDB-lite"/>
    </source>
</evidence>
<dbReference type="EMBL" id="BGZK01000197">
    <property type="protein sequence ID" value="GBP27639.1"/>
    <property type="molecule type" value="Genomic_DNA"/>
</dbReference>
<accession>A0A4C1UMT9</accession>
<name>A0A4C1UMT9_EUMVA</name>
<comment type="caution">
    <text evidence="2">The sequence shown here is derived from an EMBL/GenBank/DDBJ whole genome shotgun (WGS) entry which is preliminary data.</text>
</comment>
<keyword evidence="3" id="KW-1185">Reference proteome</keyword>